<dbReference type="EnsemblPlants" id="OBART06G16760.1">
    <property type="protein sequence ID" value="OBART06G16760.1"/>
    <property type="gene ID" value="OBART06G16760"/>
</dbReference>
<dbReference type="Gene3D" id="1.10.420.10">
    <property type="entry name" value="Peroxidase, domain 2"/>
    <property type="match status" value="1"/>
</dbReference>
<dbReference type="GO" id="GO:0006979">
    <property type="term" value="P:response to oxidative stress"/>
    <property type="evidence" value="ECO:0007669"/>
    <property type="project" value="InterPro"/>
</dbReference>
<evidence type="ECO:0000313" key="3">
    <source>
        <dbReference type="Proteomes" id="UP000026960"/>
    </source>
</evidence>
<dbReference type="Gene3D" id="1.10.520.10">
    <property type="match status" value="1"/>
</dbReference>
<proteinExistence type="predicted"/>
<dbReference type="SUPFAM" id="SSF48113">
    <property type="entry name" value="Heme-dependent peroxidases"/>
    <property type="match status" value="1"/>
</dbReference>
<reference evidence="2" key="2">
    <citation type="submission" date="2015-03" db="UniProtKB">
        <authorList>
            <consortium name="EnsemblPlants"/>
        </authorList>
    </citation>
    <scope>IDENTIFICATION</scope>
</reference>
<keyword evidence="1" id="KW-0106">Calcium</keyword>
<accession>A0A0D3GH99</accession>
<sequence length="41" mass="4764">MNGNVFFADFTRAMVKMGNIRPKHWWTPAEVRLKCSVPVLD</sequence>
<name>A0A0D3GH99_9ORYZ</name>
<dbReference type="AlphaFoldDB" id="A0A0D3GH99"/>
<dbReference type="Proteomes" id="UP000026960">
    <property type="component" value="Chromosome 6"/>
</dbReference>
<organism evidence="2">
    <name type="scientific">Oryza barthii</name>
    <dbReference type="NCBI Taxonomy" id="65489"/>
    <lineage>
        <taxon>Eukaryota</taxon>
        <taxon>Viridiplantae</taxon>
        <taxon>Streptophyta</taxon>
        <taxon>Embryophyta</taxon>
        <taxon>Tracheophyta</taxon>
        <taxon>Spermatophyta</taxon>
        <taxon>Magnoliopsida</taxon>
        <taxon>Liliopsida</taxon>
        <taxon>Poales</taxon>
        <taxon>Poaceae</taxon>
        <taxon>BOP clade</taxon>
        <taxon>Oryzoideae</taxon>
        <taxon>Oryzeae</taxon>
        <taxon>Oryzinae</taxon>
        <taxon>Oryza</taxon>
    </lineage>
</organism>
<dbReference type="HOGENOM" id="CLU_3280359_0_0_1"/>
<keyword evidence="3" id="KW-1185">Reference proteome</keyword>
<dbReference type="STRING" id="65489.A0A0D3GH99"/>
<dbReference type="InterPro" id="IPR010255">
    <property type="entry name" value="Haem_peroxidase_sf"/>
</dbReference>
<dbReference type="PaxDb" id="65489-OBART06G16760.1"/>
<protein>
    <submittedName>
        <fullName evidence="2">Uncharacterized protein</fullName>
    </submittedName>
</protein>
<evidence type="ECO:0000256" key="1">
    <source>
        <dbReference type="ARBA" id="ARBA00022837"/>
    </source>
</evidence>
<evidence type="ECO:0000313" key="2">
    <source>
        <dbReference type="EnsemblPlants" id="OBART06G16760.1"/>
    </source>
</evidence>
<dbReference type="Gramene" id="OBART06G16760.1">
    <property type="protein sequence ID" value="OBART06G16760.1"/>
    <property type="gene ID" value="OBART06G16760"/>
</dbReference>
<dbReference type="GO" id="GO:0020037">
    <property type="term" value="F:heme binding"/>
    <property type="evidence" value="ECO:0007669"/>
    <property type="project" value="InterPro"/>
</dbReference>
<reference evidence="2" key="1">
    <citation type="journal article" date="2009" name="Rice">
        <title>De Novo Next Generation Sequencing of Plant Genomes.</title>
        <authorList>
            <person name="Rounsley S."/>
            <person name="Marri P.R."/>
            <person name="Yu Y."/>
            <person name="He R."/>
            <person name="Sisneros N."/>
            <person name="Goicoechea J.L."/>
            <person name="Lee S.J."/>
            <person name="Angelova A."/>
            <person name="Kudrna D."/>
            <person name="Luo M."/>
            <person name="Affourtit J."/>
            <person name="Desany B."/>
            <person name="Knight J."/>
            <person name="Niazi F."/>
            <person name="Egholm M."/>
            <person name="Wing R.A."/>
        </authorList>
    </citation>
    <scope>NUCLEOTIDE SEQUENCE [LARGE SCALE GENOMIC DNA]</scope>
    <source>
        <strain evidence="2">cv. IRGC 105608</strain>
    </source>
</reference>
<dbReference type="GO" id="GO:0004601">
    <property type="term" value="F:peroxidase activity"/>
    <property type="evidence" value="ECO:0007669"/>
    <property type="project" value="InterPro"/>
</dbReference>